<accession>A0A7V7GUQ7</accession>
<dbReference type="OrthoDB" id="6912279at2"/>
<dbReference type="EMBL" id="QOVF01000002">
    <property type="protein sequence ID" value="KAA0695279.1"/>
    <property type="molecule type" value="Genomic_DNA"/>
</dbReference>
<evidence type="ECO:0000313" key="2">
    <source>
        <dbReference type="EMBL" id="KAA0695279.1"/>
    </source>
</evidence>
<keyword evidence="1" id="KW-0732">Signal</keyword>
<gene>
    <name evidence="2" type="ORF">DT594_10640</name>
</gene>
<dbReference type="AlphaFoldDB" id="A0A7V7GUQ7"/>
<feature type="chain" id="PRO_5031387883" evidence="1">
    <location>
        <begin position="25"/>
        <end position="94"/>
    </location>
</feature>
<protein>
    <submittedName>
        <fullName evidence="2">Uncharacterized protein</fullName>
    </submittedName>
</protein>
<sequence>MKKLTLTKMIIPLALAIASSFAMAEDGSDYALSSAPRAQAAKMVPPSTHQNSYFVGAADAGTLQKAENPRMKCEMMTKVCAGKMHAMGNPAANK</sequence>
<evidence type="ECO:0000313" key="3">
    <source>
        <dbReference type="Proteomes" id="UP000463138"/>
    </source>
</evidence>
<feature type="signal peptide" evidence="1">
    <location>
        <begin position="1"/>
        <end position="24"/>
    </location>
</feature>
<reference evidence="2 3" key="1">
    <citation type="submission" date="2018-07" db="EMBL/GenBank/DDBJ databases">
        <title>Pseudomonas laoshanensis sp. nov., isolated from soil.</title>
        <authorList>
            <person name="Sun J."/>
            <person name="Yu L."/>
            <person name="Wang M."/>
            <person name="Zhang C."/>
        </authorList>
    </citation>
    <scope>NUCLEOTIDE SEQUENCE [LARGE SCALE GENOMIC DNA]</scope>
    <source>
        <strain evidence="2 3">Y22</strain>
    </source>
</reference>
<dbReference type="RefSeq" id="WP_096347167.1">
    <property type="nucleotide sequence ID" value="NZ_QOVF01000002.1"/>
</dbReference>
<evidence type="ECO:0000256" key="1">
    <source>
        <dbReference type="SAM" id="SignalP"/>
    </source>
</evidence>
<organism evidence="2 3">
    <name type="scientific">Halopseudomonas laoshanensis</name>
    <dbReference type="NCBI Taxonomy" id="2268758"/>
    <lineage>
        <taxon>Bacteria</taxon>
        <taxon>Pseudomonadati</taxon>
        <taxon>Pseudomonadota</taxon>
        <taxon>Gammaproteobacteria</taxon>
        <taxon>Pseudomonadales</taxon>
        <taxon>Pseudomonadaceae</taxon>
        <taxon>Halopseudomonas</taxon>
    </lineage>
</organism>
<proteinExistence type="predicted"/>
<dbReference type="Proteomes" id="UP000463138">
    <property type="component" value="Unassembled WGS sequence"/>
</dbReference>
<name>A0A7V7GUQ7_9GAMM</name>
<keyword evidence="3" id="KW-1185">Reference proteome</keyword>
<comment type="caution">
    <text evidence="2">The sequence shown here is derived from an EMBL/GenBank/DDBJ whole genome shotgun (WGS) entry which is preliminary data.</text>
</comment>